<dbReference type="HAMAP" id="MF_02233">
    <property type="entry name" value="UbiV"/>
    <property type="match status" value="1"/>
</dbReference>
<comment type="similarity">
    <text evidence="1">Belongs to the peptidase U32 family. UbiV subfamily.</text>
</comment>
<comment type="cofactor">
    <cofactor evidence="1">
        <name>[4Fe-4S] cluster</name>
        <dbReference type="ChEBI" id="CHEBI:49883"/>
    </cofactor>
</comment>
<proteinExistence type="inferred from homology"/>
<keyword evidence="1" id="KW-0004">4Fe-4S</keyword>
<dbReference type="InterPro" id="IPR043693">
    <property type="entry name" value="UbiV"/>
</dbReference>
<feature type="binding site" evidence="1">
    <location>
        <position position="42"/>
    </location>
    <ligand>
        <name>[4Fe-4S] cluster</name>
        <dbReference type="ChEBI" id="CHEBI:49883"/>
    </ligand>
</feature>
<dbReference type="NCBIfam" id="NF011991">
    <property type="entry name" value="PRK15447.1"/>
    <property type="match status" value="1"/>
</dbReference>
<reference evidence="2" key="1">
    <citation type="submission" date="2022-10" db="EMBL/GenBank/DDBJ databases">
        <title>Complete genome sequence of Schlegelella aquatica LMG 23380.</title>
        <authorList>
            <person name="Musilova J."/>
            <person name="Kourilova X."/>
            <person name="Bezdicek M."/>
            <person name="Hermankova K."/>
            <person name="Obruca S."/>
            <person name="Sedlar K."/>
        </authorList>
    </citation>
    <scope>NUCLEOTIDE SEQUENCE</scope>
    <source>
        <strain evidence="2">LMG 23380</strain>
    </source>
</reference>
<dbReference type="RefSeq" id="WP_264893299.1">
    <property type="nucleotide sequence ID" value="NZ_CP110257.1"/>
</dbReference>
<keyword evidence="1" id="KW-0479">Metal-binding</keyword>
<dbReference type="InterPro" id="IPR001539">
    <property type="entry name" value="Peptidase_U32"/>
</dbReference>
<organism evidence="2 3">
    <name type="scientific">Caldimonas aquatica</name>
    <dbReference type="NCBI Taxonomy" id="376175"/>
    <lineage>
        <taxon>Bacteria</taxon>
        <taxon>Pseudomonadati</taxon>
        <taxon>Pseudomonadota</taxon>
        <taxon>Betaproteobacteria</taxon>
        <taxon>Burkholderiales</taxon>
        <taxon>Sphaerotilaceae</taxon>
        <taxon>Caldimonas</taxon>
    </lineage>
</organism>
<dbReference type="Proteomes" id="UP001163266">
    <property type="component" value="Chromosome"/>
</dbReference>
<evidence type="ECO:0000313" key="3">
    <source>
        <dbReference type="Proteomes" id="UP001163266"/>
    </source>
</evidence>
<name>A0ABY6MU64_9BURK</name>
<comment type="function">
    <text evidence="1">Required for O(2)-independent ubiquinone (coenzyme Q) biosynthesis. Together with UbiU, is essential for the C6-hydroxylation reaction in the oxygen-independent ubiquinone biosynthesis pathway.</text>
</comment>
<dbReference type="PANTHER" id="PTHR30217">
    <property type="entry name" value="PEPTIDASE U32 FAMILY"/>
    <property type="match status" value="1"/>
</dbReference>
<comment type="pathway">
    <text evidence="1">Cofactor biosynthesis; ubiquinone biosynthesis.</text>
</comment>
<keyword evidence="1" id="KW-0408">Iron</keyword>
<dbReference type="PANTHER" id="PTHR30217:SF11">
    <property type="entry name" value="UBIQUINONE BIOSYNTHESIS PROTEIN UBIV"/>
    <property type="match status" value="1"/>
</dbReference>
<keyword evidence="1" id="KW-0411">Iron-sulfur</keyword>
<dbReference type="Pfam" id="PF01136">
    <property type="entry name" value="Peptidase_U32"/>
    <property type="match status" value="1"/>
</dbReference>
<feature type="binding site" evidence="1">
    <location>
        <position position="183"/>
    </location>
    <ligand>
        <name>[4Fe-4S] cluster</name>
        <dbReference type="ChEBI" id="CHEBI:49883"/>
    </ligand>
</feature>
<keyword evidence="1" id="KW-0831">Ubiquinone biosynthesis</keyword>
<gene>
    <name evidence="1" type="primary">ubiV</name>
    <name evidence="2" type="ORF">OMP39_02850</name>
</gene>
<keyword evidence="3" id="KW-1185">Reference proteome</keyword>
<accession>A0ABY6MU64</accession>
<sequence>MERFALTVGPVQYYWDRRTLTQFYASVADTPADTVVLGEVVCSRRHEMKLDDWLALARDLAAAGKEVVLASQVLLESEADLRAVRRLVEQRDFLVEAGDASALRLLQGRPFVAGPHINIYSRPALMEHASLGAVRWVAPVELSIDAVGLVNPPGARVPCAAGAEVETEVWAFGRMPLSFSARCFTARHFHLQKDECGFRCAEYPDGLPMSSSEGQPFLTLNGTQTQSAAVQCLIGEREALRRAGVRRVRLAPCAHDFERVVECFDAVYNQGACPHEARGLLESLRLPGALVNGYAHRRPGLEEVAA</sequence>
<feature type="binding site" evidence="1">
    <location>
        <position position="200"/>
    </location>
    <ligand>
        <name>[4Fe-4S] cluster</name>
        <dbReference type="ChEBI" id="CHEBI:49883"/>
    </ligand>
</feature>
<evidence type="ECO:0000313" key="2">
    <source>
        <dbReference type="EMBL" id="UZD55545.1"/>
    </source>
</evidence>
<evidence type="ECO:0000256" key="1">
    <source>
        <dbReference type="HAMAP-Rule" id="MF_02233"/>
    </source>
</evidence>
<dbReference type="InterPro" id="IPR051454">
    <property type="entry name" value="RNA/ubiquinone_mod_enzymes"/>
</dbReference>
<dbReference type="EMBL" id="CP110257">
    <property type="protein sequence ID" value="UZD55545.1"/>
    <property type="molecule type" value="Genomic_DNA"/>
</dbReference>
<comment type="subunit">
    <text evidence="1">Forms a heterodimer with UbiU.</text>
</comment>
<feature type="binding site" evidence="1">
    <location>
        <position position="196"/>
    </location>
    <ligand>
        <name>[4Fe-4S] cluster</name>
        <dbReference type="ChEBI" id="CHEBI:49883"/>
    </ligand>
</feature>
<protein>
    <recommendedName>
        <fullName evidence="1">Ubiquinone biosynthesis protein UbiV</fullName>
    </recommendedName>
</protein>